<feature type="domain" description="Enoyl reductase (ER)" evidence="11">
    <location>
        <begin position="11"/>
        <end position="322"/>
    </location>
</feature>
<evidence type="ECO:0000256" key="7">
    <source>
        <dbReference type="ARBA" id="ARBA00023098"/>
    </source>
</evidence>
<dbReference type="InterPro" id="IPR013149">
    <property type="entry name" value="ADH-like_C"/>
</dbReference>
<comment type="caution">
    <text evidence="12">The sequence shown here is derived from an EMBL/GenBank/DDBJ whole genome shotgun (WGS) entry which is preliminary data.</text>
</comment>
<proteinExistence type="inferred from homology"/>
<evidence type="ECO:0000256" key="8">
    <source>
        <dbReference type="ARBA" id="ARBA00023160"/>
    </source>
</evidence>
<dbReference type="Pfam" id="PF00107">
    <property type="entry name" value="ADH_zinc_N"/>
    <property type="match status" value="1"/>
</dbReference>
<keyword evidence="7" id="KW-0443">Lipid metabolism</keyword>
<sequence>MRSAIHSTFGEPADVLTAADSPIPEPAEGQVRIRTILSSIHNHDLVTVRGVYGYKPELPAIGGTEAVGTVDAVGPGVTGLTIGQRIAVAGVHGTWAEYFVAPAHSVVPLPDAISDEQGAQLIAMPFSSLTLLEFLKLEKGDWIILNAANGAVGKAVSMLGAARGINVISLVRREETIAELAELGITNVVASTEGWQDRVRALTDGASIRAGVDSIGGKASGELLSVLGDDSVLVSFGSMTGEPMIVDAGDLIYKQAVVKGYWASKVAVALGPEGMARLIAELMGLVIQGAVKLPVEGIYSFDQIGDAVRASLAPGKAGKVLLRP</sequence>
<dbReference type="PANTHER" id="PTHR43981">
    <property type="entry name" value="ENOYL-[ACYL-CARRIER-PROTEIN] REDUCTASE, MITOCHONDRIAL"/>
    <property type="match status" value="1"/>
</dbReference>
<evidence type="ECO:0000256" key="2">
    <source>
        <dbReference type="ARBA" id="ARBA00022516"/>
    </source>
</evidence>
<organism evidence="12 13">
    <name type="scientific">Paracoccus litorisediminis</name>
    <dbReference type="NCBI Taxonomy" id="2006130"/>
    <lineage>
        <taxon>Bacteria</taxon>
        <taxon>Pseudomonadati</taxon>
        <taxon>Pseudomonadota</taxon>
        <taxon>Alphaproteobacteria</taxon>
        <taxon>Rhodobacterales</taxon>
        <taxon>Paracoccaceae</taxon>
        <taxon>Paracoccus</taxon>
    </lineage>
</organism>
<dbReference type="InterPro" id="IPR051034">
    <property type="entry name" value="Mito_Enoyl-ACP_Reductase"/>
</dbReference>
<dbReference type="GO" id="GO:0141148">
    <property type="term" value="F:enoyl-[acyl-carrier-protein] reductase (NADPH) activity"/>
    <property type="evidence" value="ECO:0007669"/>
    <property type="project" value="UniProtKB-EC"/>
</dbReference>
<name>A0A844HH01_9RHOB</name>
<dbReference type="Gene3D" id="3.40.50.720">
    <property type="entry name" value="NAD(P)-binding Rossmann-like Domain"/>
    <property type="match status" value="1"/>
</dbReference>
<dbReference type="AlphaFoldDB" id="A0A844HH01"/>
<dbReference type="CDD" id="cd08292">
    <property type="entry name" value="ETR_like_2"/>
    <property type="match status" value="1"/>
</dbReference>
<evidence type="ECO:0000256" key="3">
    <source>
        <dbReference type="ARBA" id="ARBA00022832"/>
    </source>
</evidence>
<dbReference type="InterPro" id="IPR013154">
    <property type="entry name" value="ADH-like_N"/>
</dbReference>
<dbReference type="GO" id="GO:0006633">
    <property type="term" value="P:fatty acid biosynthetic process"/>
    <property type="evidence" value="ECO:0007669"/>
    <property type="project" value="UniProtKB-KW"/>
</dbReference>
<comment type="catalytic activity">
    <reaction evidence="10">
        <text>a 2,3-saturated acyl-[ACP] + NADP(+) = a (2E)-enoyl-[ACP] + NADPH + H(+)</text>
        <dbReference type="Rhea" id="RHEA:22564"/>
        <dbReference type="Rhea" id="RHEA-COMP:9925"/>
        <dbReference type="Rhea" id="RHEA-COMP:9926"/>
        <dbReference type="ChEBI" id="CHEBI:15378"/>
        <dbReference type="ChEBI" id="CHEBI:57783"/>
        <dbReference type="ChEBI" id="CHEBI:58349"/>
        <dbReference type="ChEBI" id="CHEBI:78784"/>
        <dbReference type="ChEBI" id="CHEBI:78785"/>
        <dbReference type="EC" id="1.3.1.104"/>
    </reaction>
</comment>
<comment type="similarity">
    <text evidence="1">Belongs to the zinc-containing alcohol dehydrogenase family. Quinone oxidoreductase subfamily.</text>
</comment>
<keyword evidence="13" id="KW-1185">Reference proteome</keyword>
<dbReference type="Proteomes" id="UP000449846">
    <property type="component" value="Unassembled WGS sequence"/>
</dbReference>
<dbReference type="SUPFAM" id="SSF50129">
    <property type="entry name" value="GroES-like"/>
    <property type="match status" value="1"/>
</dbReference>
<evidence type="ECO:0000313" key="13">
    <source>
        <dbReference type="Proteomes" id="UP000449846"/>
    </source>
</evidence>
<keyword evidence="3" id="KW-0276">Fatty acid metabolism</keyword>
<keyword evidence="4" id="KW-0521">NADP</keyword>
<dbReference type="SUPFAM" id="SSF51735">
    <property type="entry name" value="NAD(P)-binding Rossmann-fold domains"/>
    <property type="match status" value="1"/>
</dbReference>
<dbReference type="Gene3D" id="3.90.180.10">
    <property type="entry name" value="Medium-chain alcohol dehydrogenases, catalytic domain"/>
    <property type="match status" value="1"/>
</dbReference>
<evidence type="ECO:0000256" key="6">
    <source>
        <dbReference type="ARBA" id="ARBA00023002"/>
    </source>
</evidence>
<dbReference type="InterPro" id="IPR011032">
    <property type="entry name" value="GroES-like_sf"/>
</dbReference>
<dbReference type="SMART" id="SM00829">
    <property type="entry name" value="PKS_ER"/>
    <property type="match status" value="1"/>
</dbReference>
<evidence type="ECO:0000259" key="11">
    <source>
        <dbReference type="SMART" id="SM00829"/>
    </source>
</evidence>
<dbReference type="EMBL" id="WMIG01000002">
    <property type="protein sequence ID" value="MTH59076.1"/>
    <property type="molecule type" value="Genomic_DNA"/>
</dbReference>
<evidence type="ECO:0000256" key="10">
    <source>
        <dbReference type="ARBA" id="ARBA00048843"/>
    </source>
</evidence>
<evidence type="ECO:0000313" key="12">
    <source>
        <dbReference type="EMBL" id="MTH59076.1"/>
    </source>
</evidence>
<dbReference type="OrthoDB" id="9788224at2"/>
<reference evidence="12 13" key="1">
    <citation type="submission" date="2019-11" db="EMBL/GenBank/DDBJ databases">
        <authorList>
            <person name="Dong K."/>
        </authorList>
    </citation>
    <scope>NUCLEOTIDE SEQUENCE [LARGE SCALE GENOMIC DNA]</scope>
    <source>
        <strain evidence="12 13">NBRC 112902</strain>
    </source>
</reference>
<evidence type="ECO:0000256" key="4">
    <source>
        <dbReference type="ARBA" id="ARBA00022857"/>
    </source>
</evidence>
<dbReference type="InterPro" id="IPR020843">
    <property type="entry name" value="ER"/>
</dbReference>
<dbReference type="PANTHER" id="PTHR43981:SF2">
    <property type="entry name" value="ENOYL-[ACYL-CARRIER-PROTEIN] REDUCTASE, MITOCHONDRIAL"/>
    <property type="match status" value="1"/>
</dbReference>
<evidence type="ECO:0000256" key="1">
    <source>
        <dbReference type="ARBA" id="ARBA00010371"/>
    </source>
</evidence>
<keyword evidence="6" id="KW-0560">Oxidoreductase</keyword>
<keyword evidence="2" id="KW-0444">Lipid biosynthesis</keyword>
<evidence type="ECO:0000256" key="9">
    <source>
        <dbReference type="ARBA" id="ARBA00038963"/>
    </source>
</evidence>
<gene>
    <name evidence="12" type="ORF">GL300_07605</name>
</gene>
<accession>A0A844HH01</accession>
<dbReference type="RefSeq" id="WP_155038997.1">
    <property type="nucleotide sequence ID" value="NZ_JBHGCD010000002.1"/>
</dbReference>
<dbReference type="InterPro" id="IPR036291">
    <property type="entry name" value="NAD(P)-bd_dom_sf"/>
</dbReference>
<evidence type="ECO:0000256" key="5">
    <source>
        <dbReference type="ARBA" id="ARBA00022946"/>
    </source>
</evidence>
<dbReference type="Pfam" id="PF08240">
    <property type="entry name" value="ADH_N"/>
    <property type="match status" value="1"/>
</dbReference>
<keyword evidence="5" id="KW-0809">Transit peptide</keyword>
<protein>
    <recommendedName>
        <fullName evidence="9">enoyl-[acyl-carrier-protein] reductase</fullName>
        <ecNumber evidence="9">1.3.1.104</ecNumber>
    </recommendedName>
</protein>
<dbReference type="EC" id="1.3.1.104" evidence="9"/>
<keyword evidence="8" id="KW-0275">Fatty acid biosynthesis</keyword>